<protein>
    <recommendedName>
        <fullName evidence="2">cellulase</fullName>
        <ecNumber evidence="2">3.2.1.4</ecNumber>
    </recommendedName>
</protein>
<dbReference type="KEGG" id="wei:EQG49_04655"/>
<keyword evidence="7" id="KW-0624">Polysaccharide degradation</keyword>
<dbReference type="PROSITE" id="PS00659">
    <property type="entry name" value="GLYCOSYL_HYDROL_F5"/>
    <property type="match status" value="1"/>
</dbReference>
<evidence type="ECO:0000256" key="7">
    <source>
        <dbReference type="ARBA" id="ARBA00023326"/>
    </source>
</evidence>
<keyword evidence="3 8" id="KW-0378">Hydrolase</keyword>
<sequence length="418" mass="47450">MDSMKFKKLIIVGLTAMLIGGVAITSLATQQVTTVEAQAKPKSDWLHTKGNKIVDGRNKTVRLTGLNWFGYETSANTFHGLWQVSMKKSVAAIANHGFNVIRVPMSVALVDNWRIGKASRDTPNINYAANPELQGLNNQQIFNTFLKYAKQNGVKVIIDIHSPSKDGYQSDTWYDDNYSTTKWLNALSYLAKAYKKNDTVIGYDLKNEPHGQAKWDTSKAQNNWRYAATRGAKAVLKKNPHALVFIEGIEQYNGDYSWWGANLQGVKKAPIKLAAKQQKQVVYSSHDYGPIVYQQPWLQGNFKKSVKAYWNKNWLFIHKEKIAPIFIGEWGGYAKNHTGNNLKWLKYLRSEIKQDKLSFTYWCFNPDSGDTGGLVNDNWTTWNGSYKFVKSALWQTKQHKFIGLDGQVKLGTHGVERP</sequence>
<evidence type="ECO:0000256" key="5">
    <source>
        <dbReference type="ARBA" id="ARBA00023277"/>
    </source>
</evidence>
<keyword evidence="11" id="KW-1185">Reference proteome</keyword>
<evidence type="ECO:0000256" key="8">
    <source>
        <dbReference type="RuleBase" id="RU361153"/>
    </source>
</evidence>
<evidence type="ECO:0000313" key="10">
    <source>
        <dbReference type="EMBL" id="QBO35805.1"/>
    </source>
</evidence>
<gene>
    <name evidence="10" type="ORF">EQG49_04655</name>
</gene>
<dbReference type="Pfam" id="PF00150">
    <property type="entry name" value="Cellulase"/>
    <property type="match status" value="1"/>
</dbReference>
<comment type="similarity">
    <text evidence="8">Belongs to the glycosyl hydrolase 5 (cellulase A) family.</text>
</comment>
<evidence type="ECO:0000256" key="1">
    <source>
        <dbReference type="ARBA" id="ARBA00000966"/>
    </source>
</evidence>
<evidence type="ECO:0000256" key="6">
    <source>
        <dbReference type="ARBA" id="ARBA00023295"/>
    </source>
</evidence>
<dbReference type="EC" id="3.2.1.4" evidence="2"/>
<keyword evidence="6 8" id="KW-0326">Glycosidase</keyword>
<keyword evidence="5" id="KW-0119">Carbohydrate metabolism</keyword>
<dbReference type="SUPFAM" id="SSF51445">
    <property type="entry name" value="(Trans)glycosidases"/>
    <property type="match status" value="1"/>
</dbReference>
<dbReference type="PANTHER" id="PTHR35923:SF2">
    <property type="entry name" value="ENDOGLUCANASE"/>
    <property type="match status" value="1"/>
</dbReference>
<feature type="domain" description="Glycoside hydrolase family 5" evidence="9">
    <location>
        <begin position="61"/>
        <end position="367"/>
    </location>
</feature>
<dbReference type="AlphaFoldDB" id="A0A4V1AIK3"/>
<dbReference type="InterPro" id="IPR017853">
    <property type="entry name" value="GH"/>
</dbReference>
<comment type="catalytic activity">
    <reaction evidence="1">
        <text>Endohydrolysis of (1-&gt;4)-beta-D-glucosidic linkages in cellulose, lichenin and cereal beta-D-glucans.</text>
        <dbReference type="EC" id="3.2.1.4"/>
    </reaction>
</comment>
<evidence type="ECO:0000256" key="3">
    <source>
        <dbReference type="ARBA" id="ARBA00022801"/>
    </source>
</evidence>
<organism evidence="10 11">
    <name type="scientific">Periweissella cryptocerci</name>
    <dbReference type="NCBI Taxonomy" id="2506420"/>
    <lineage>
        <taxon>Bacteria</taxon>
        <taxon>Bacillati</taxon>
        <taxon>Bacillota</taxon>
        <taxon>Bacilli</taxon>
        <taxon>Lactobacillales</taxon>
        <taxon>Lactobacillaceae</taxon>
        <taxon>Periweissella</taxon>
    </lineage>
</organism>
<dbReference type="GO" id="GO:0008810">
    <property type="term" value="F:cellulase activity"/>
    <property type="evidence" value="ECO:0007669"/>
    <property type="project" value="UniProtKB-EC"/>
</dbReference>
<dbReference type="GO" id="GO:0030245">
    <property type="term" value="P:cellulose catabolic process"/>
    <property type="evidence" value="ECO:0007669"/>
    <property type="project" value="UniProtKB-KW"/>
</dbReference>
<name>A0A4V1AIK3_9LACO</name>
<reference evidence="11" key="1">
    <citation type="submission" date="2019-03" db="EMBL/GenBank/DDBJ databases">
        <title>Weissella sp. 26KH-42 Genome sequencing.</title>
        <authorList>
            <person name="Heo J."/>
            <person name="Kim S.-J."/>
            <person name="Kim J.-S."/>
            <person name="Hong S.-B."/>
            <person name="Kwon S.-W."/>
        </authorList>
    </citation>
    <scope>NUCLEOTIDE SEQUENCE [LARGE SCALE GENOMIC DNA]</scope>
    <source>
        <strain evidence="11">26KH-42</strain>
    </source>
</reference>
<evidence type="ECO:0000259" key="9">
    <source>
        <dbReference type="Pfam" id="PF00150"/>
    </source>
</evidence>
<dbReference type="InterPro" id="IPR018087">
    <property type="entry name" value="Glyco_hydro_5_CS"/>
</dbReference>
<dbReference type="InterPro" id="IPR001547">
    <property type="entry name" value="Glyco_hydro_5"/>
</dbReference>
<dbReference type="Gene3D" id="3.20.20.80">
    <property type="entry name" value="Glycosidases"/>
    <property type="match status" value="1"/>
</dbReference>
<evidence type="ECO:0000256" key="4">
    <source>
        <dbReference type="ARBA" id="ARBA00023001"/>
    </source>
</evidence>
<dbReference type="OrthoDB" id="9800475at2"/>
<accession>A0A4V1AIK3</accession>
<evidence type="ECO:0000313" key="11">
    <source>
        <dbReference type="Proteomes" id="UP000292886"/>
    </source>
</evidence>
<keyword evidence="4" id="KW-0136">Cellulose degradation</keyword>
<evidence type="ECO:0000256" key="2">
    <source>
        <dbReference type="ARBA" id="ARBA00012601"/>
    </source>
</evidence>
<dbReference type="EMBL" id="CP037940">
    <property type="protein sequence ID" value="QBO35805.1"/>
    <property type="molecule type" value="Genomic_DNA"/>
</dbReference>
<proteinExistence type="inferred from homology"/>
<dbReference type="Proteomes" id="UP000292886">
    <property type="component" value="Chromosome"/>
</dbReference>
<dbReference type="PANTHER" id="PTHR35923">
    <property type="entry name" value="MAJOR EXTRACELLULAR ENDOGLUCANASE"/>
    <property type="match status" value="1"/>
</dbReference>